<reference evidence="6 7" key="1">
    <citation type="submission" date="2015-01" db="EMBL/GenBank/DDBJ databases">
        <title>The Genome Sequence of Exophiala mesophila CBS40295.</title>
        <authorList>
            <consortium name="The Broad Institute Genomics Platform"/>
            <person name="Cuomo C."/>
            <person name="de Hoog S."/>
            <person name="Gorbushina A."/>
            <person name="Stielow B."/>
            <person name="Teixiera M."/>
            <person name="Abouelleil A."/>
            <person name="Chapman S.B."/>
            <person name="Priest M."/>
            <person name="Young S.K."/>
            <person name="Wortman J."/>
            <person name="Nusbaum C."/>
            <person name="Birren B."/>
        </authorList>
    </citation>
    <scope>NUCLEOTIDE SEQUENCE [LARGE SCALE GENOMIC DNA]</scope>
    <source>
        <strain evidence="6 7">CBS 40295</strain>
    </source>
</reference>
<dbReference type="PROSITE" id="PS50245">
    <property type="entry name" value="CAP_GLY_2"/>
    <property type="match status" value="1"/>
</dbReference>
<dbReference type="Pfam" id="PF14560">
    <property type="entry name" value="Ubiquitin_2"/>
    <property type="match status" value="1"/>
</dbReference>
<dbReference type="GO" id="GO:0005634">
    <property type="term" value="C:nucleus"/>
    <property type="evidence" value="ECO:0007669"/>
    <property type="project" value="TreeGrafter"/>
</dbReference>
<dbReference type="InterPro" id="IPR029071">
    <property type="entry name" value="Ubiquitin-like_domsf"/>
</dbReference>
<dbReference type="PANTHER" id="PTHR18916:SF85">
    <property type="entry name" value="TUBULIN-FOLDING COFACTOR B"/>
    <property type="match status" value="1"/>
</dbReference>
<evidence type="ECO:0000256" key="1">
    <source>
        <dbReference type="ARBA" id="ARBA00004496"/>
    </source>
</evidence>
<dbReference type="SMART" id="SM01052">
    <property type="entry name" value="CAP_GLY"/>
    <property type="match status" value="1"/>
</dbReference>
<gene>
    <name evidence="6" type="ORF">PV10_03867</name>
</gene>
<dbReference type="GeneID" id="27321712"/>
<keyword evidence="2" id="KW-0963">Cytoplasm</keyword>
<dbReference type="InterPro" id="IPR036859">
    <property type="entry name" value="CAP-Gly_dom_sf"/>
</dbReference>
<evidence type="ECO:0000256" key="4">
    <source>
        <dbReference type="ARBA" id="ARBA00025779"/>
    </source>
</evidence>
<keyword evidence="3" id="KW-0143">Chaperone</keyword>
<dbReference type="GO" id="GO:0035371">
    <property type="term" value="C:microtubule plus-end"/>
    <property type="evidence" value="ECO:0007669"/>
    <property type="project" value="TreeGrafter"/>
</dbReference>
<dbReference type="AlphaFoldDB" id="A0A0D2A0L4"/>
<dbReference type="SUPFAM" id="SSF74924">
    <property type="entry name" value="Cap-Gly domain"/>
    <property type="match status" value="1"/>
</dbReference>
<dbReference type="GO" id="GO:0051010">
    <property type="term" value="F:microtubule plus-end binding"/>
    <property type="evidence" value="ECO:0007669"/>
    <property type="project" value="TreeGrafter"/>
</dbReference>
<dbReference type="InterPro" id="IPR000938">
    <property type="entry name" value="CAP-Gly_domain"/>
</dbReference>
<dbReference type="RefSeq" id="XP_016224167.1">
    <property type="nucleotide sequence ID" value="XM_016368379.1"/>
</dbReference>
<evidence type="ECO:0000256" key="3">
    <source>
        <dbReference type="ARBA" id="ARBA00023186"/>
    </source>
</evidence>
<evidence type="ECO:0000313" key="6">
    <source>
        <dbReference type="EMBL" id="KIV92593.1"/>
    </source>
</evidence>
<dbReference type="GO" id="GO:0005938">
    <property type="term" value="C:cell cortex"/>
    <property type="evidence" value="ECO:0007669"/>
    <property type="project" value="TreeGrafter"/>
</dbReference>
<dbReference type="InterPro" id="IPR000626">
    <property type="entry name" value="Ubiquitin-like_dom"/>
</dbReference>
<dbReference type="GO" id="GO:0031122">
    <property type="term" value="P:cytoplasmic microtubule organization"/>
    <property type="evidence" value="ECO:0007669"/>
    <property type="project" value="TreeGrafter"/>
</dbReference>
<name>A0A0D2A0L4_EXOME</name>
<protein>
    <recommendedName>
        <fullName evidence="5">CAP-Gly domain-containing protein</fullName>
    </recommendedName>
</protein>
<dbReference type="SUPFAM" id="SSF54236">
    <property type="entry name" value="Ubiquitin-like"/>
    <property type="match status" value="1"/>
</dbReference>
<proteinExistence type="inferred from homology"/>
<accession>A0A0D2A0L4</accession>
<dbReference type="Gene3D" id="2.30.30.190">
    <property type="entry name" value="CAP Gly-rich-like domain"/>
    <property type="match status" value="1"/>
</dbReference>
<dbReference type="EMBL" id="KN847522">
    <property type="protein sequence ID" value="KIV92593.1"/>
    <property type="molecule type" value="Genomic_DNA"/>
</dbReference>
<comment type="similarity">
    <text evidence="4">Belongs to the TBCB family.</text>
</comment>
<sequence>MSLTTAVDIAVQVIVPNESSDGSQAPLLSAERRITPSWTISQLKGKLEPITGIPASSQSIRTRSLNSDAWITMDDDTALVGDSRFNLRKGSEIYLCDTRPSHLRQTINFADVSSVEKYQMPEAEYEKLEDSVLAWKRRQKLGRFDPNAKSAEELAVERFQADSTAISQKGIKVGQRCRVGKDDSRRGAIRFVGEVPGLGGSREAGCVWVGVELDEPLGRNDGSVSVELDNGQHQVKRLFQTRDKYGVLARPDNVQVGDFPVLDDLIDEDMEEI</sequence>
<keyword evidence="7" id="KW-1185">Reference proteome</keyword>
<dbReference type="STRING" id="212818.A0A0D2A0L4"/>
<dbReference type="Pfam" id="PF01302">
    <property type="entry name" value="CAP_GLY"/>
    <property type="match status" value="1"/>
</dbReference>
<evidence type="ECO:0000256" key="2">
    <source>
        <dbReference type="ARBA" id="ARBA00022490"/>
    </source>
</evidence>
<organism evidence="6 7">
    <name type="scientific">Exophiala mesophila</name>
    <name type="common">Black yeast-like fungus</name>
    <dbReference type="NCBI Taxonomy" id="212818"/>
    <lineage>
        <taxon>Eukaryota</taxon>
        <taxon>Fungi</taxon>
        <taxon>Dikarya</taxon>
        <taxon>Ascomycota</taxon>
        <taxon>Pezizomycotina</taxon>
        <taxon>Eurotiomycetes</taxon>
        <taxon>Chaetothyriomycetidae</taxon>
        <taxon>Chaetothyriales</taxon>
        <taxon>Herpotrichiellaceae</taxon>
        <taxon>Exophiala</taxon>
    </lineage>
</organism>
<dbReference type="OrthoDB" id="5295208at2759"/>
<comment type="subcellular location">
    <subcellularLocation>
        <location evidence="1">Cytoplasm</location>
    </subcellularLocation>
</comment>
<dbReference type="Proteomes" id="UP000054302">
    <property type="component" value="Unassembled WGS sequence"/>
</dbReference>
<evidence type="ECO:0000259" key="5">
    <source>
        <dbReference type="PROSITE" id="PS50245"/>
    </source>
</evidence>
<dbReference type="PANTHER" id="PTHR18916">
    <property type="entry name" value="DYNACTIN 1-RELATED MICROTUBULE-BINDING"/>
    <property type="match status" value="1"/>
</dbReference>
<dbReference type="VEuPathDB" id="FungiDB:PV10_03867"/>
<dbReference type="OMA" id="DQYEQRT"/>
<dbReference type="HOGENOM" id="CLU_067577_2_0_1"/>
<feature type="domain" description="CAP-Gly" evidence="5">
    <location>
        <begin position="199"/>
        <end position="224"/>
    </location>
</feature>
<evidence type="ECO:0000313" key="7">
    <source>
        <dbReference type="Proteomes" id="UP000054302"/>
    </source>
</evidence>
<dbReference type="Gene3D" id="3.10.20.90">
    <property type="entry name" value="Phosphatidylinositol 3-kinase Catalytic Subunit, Chain A, domain 1"/>
    <property type="match status" value="1"/>
</dbReference>